<dbReference type="Proteomes" id="UP000218811">
    <property type="component" value="Unassembled WGS sequence"/>
</dbReference>
<accession>A0A2H3JNK5</accession>
<dbReference type="AlphaFoldDB" id="A0A2H3JNK5"/>
<evidence type="ECO:0000313" key="1">
    <source>
        <dbReference type="EMBL" id="PCH38224.1"/>
    </source>
</evidence>
<name>A0A2H3JNK5_WOLCO</name>
<protein>
    <submittedName>
        <fullName evidence="1">Uncharacterized protein</fullName>
    </submittedName>
</protein>
<sequence length="120" mass="13043">MHHKPGFAIQQCGDSRYRCKEIEISEGRADSAERVQPRARSASLVVEAGTSKACDISASLQGVLPLDEFYEPQTVQLPVKSEGVRIRGRGLLCSTCWSRLGVDVAQTPVIADYVTIGLPI</sequence>
<organism evidence="1 2">
    <name type="scientific">Wolfiporia cocos (strain MD-104)</name>
    <name type="common">Brown rot fungus</name>
    <dbReference type="NCBI Taxonomy" id="742152"/>
    <lineage>
        <taxon>Eukaryota</taxon>
        <taxon>Fungi</taxon>
        <taxon>Dikarya</taxon>
        <taxon>Basidiomycota</taxon>
        <taxon>Agaricomycotina</taxon>
        <taxon>Agaricomycetes</taxon>
        <taxon>Polyporales</taxon>
        <taxon>Phaeolaceae</taxon>
        <taxon>Wolfiporia</taxon>
    </lineage>
</organism>
<proteinExistence type="predicted"/>
<evidence type="ECO:0000313" key="2">
    <source>
        <dbReference type="Proteomes" id="UP000218811"/>
    </source>
</evidence>
<keyword evidence="2" id="KW-1185">Reference proteome</keyword>
<gene>
    <name evidence="1" type="ORF">WOLCODRAFT_23170</name>
</gene>
<reference evidence="1 2" key="1">
    <citation type="journal article" date="2012" name="Science">
        <title>The Paleozoic origin of enzymatic lignin decomposition reconstructed from 31 fungal genomes.</title>
        <authorList>
            <person name="Floudas D."/>
            <person name="Binder M."/>
            <person name="Riley R."/>
            <person name="Barry K."/>
            <person name="Blanchette R.A."/>
            <person name="Henrissat B."/>
            <person name="Martinez A.T."/>
            <person name="Otillar R."/>
            <person name="Spatafora J.W."/>
            <person name="Yadav J.S."/>
            <person name="Aerts A."/>
            <person name="Benoit I."/>
            <person name="Boyd A."/>
            <person name="Carlson A."/>
            <person name="Copeland A."/>
            <person name="Coutinho P.M."/>
            <person name="de Vries R.P."/>
            <person name="Ferreira P."/>
            <person name="Findley K."/>
            <person name="Foster B."/>
            <person name="Gaskell J."/>
            <person name="Glotzer D."/>
            <person name="Gorecki P."/>
            <person name="Heitman J."/>
            <person name="Hesse C."/>
            <person name="Hori C."/>
            <person name="Igarashi K."/>
            <person name="Jurgens J.A."/>
            <person name="Kallen N."/>
            <person name="Kersten P."/>
            <person name="Kohler A."/>
            <person name="Kuees U."/>
            <person name="Kumar T.K.A."/>
            <person name="Kuo A."/>
            <person name="LaButti K."/>
            <person name="Larrondo L.F."/>
            <person name="Lindquist E."/>
            <person name="Ling A."/>
            <person name="Lombard V."/>
            <person name="Lucas S."/>
            <person name="Lundell T."/>
            <person name="Martin R."/>
            <person name="McLaughlin D.J."/>
            <person name="Morgenstern I."/>
            <person name="Morin E."/>
            <person name="Murat C."/>
            <person name="Nagy L.G."/>
            <person name="Nolan M."/>
            <person name="Ohm R.A."/>
            <person name="Patyshakuliyeva A."/>
            <person name="Rokas A."/>
            <person name="Ruiz-Duenas F.J."/>
            <person name="Sabat G."/>
            <person name="Salamov A."/>
            <person name="Samejima M."/>
            <person name="Schmutz J."/>
            <person name="Slot J.C."/>
            <person name="St John F."/>
            <person name="Stenlid J."/>
            <person name="Sun H."/>
            <person name="Sun S."/>
            <person name="Syed K."/>
            <person name="Tsang A."/>
            <person name="Wiebenga A."/>
            <person name="Young D."/>
            <person name="Pisabarro A."/>
            <person name="Eastwood D.C."/>
            <person name="Martin F."/>
            <person name="Cullen D."/>
            <person name="Grigoriev I.V."/>
            <person name="Hibbett D.S."/>
        </authorList>
    </citation>
    <scope>NUCLEOTIDE SEQUENCE [LARGE SCALE GENOMIC DNA]</scope>
    <source>
        <strain evidence="1 2">MD-104</strain>
    </source>
</reference>
<dbReference type="EMBL" id="KB467942">
    <property type="protein sequence ID" value="PCH38224.1"/>
    <property type="molecule type" value="Genomic_DNA"/>
</dbReference>